<gene>
    <name evidence="2" type="ORF">MetMK1DRAFT_00021380</name>
</gene>
<keyword evidence="1" id="KW-0812">Transmembrane</keyword>
<name>H2C6G0_9CREN</name>
<keyword evidence="3" id="KW-1185">Reference proteome</keyword>
<evidence type="ECO:0000256" key="1">
    <source>
        <dbReference type="SAM" id="Phobius"/>
    </source>
</evidence>
<dbReference type="eggNOG" id="arCOG03854">
    <property type="taxonomic scope" value="Archaea"/>
</dbReference>
<dbReference type="HOGENOM" id="CLU_584789_0_0_2"/>
<accession>H2C6G0</accession>
<reference evidence="2 3" key="1">
    <citation type="submission" date="2012-01" db="EMBL/GenBank/DDBJ databases">
        <title>Improved High-Quality Draft sequence of Metallosphaera yellowstonensis MK1.</title>
        <authorList>
            <consortium name="US DOE Joint Genome Institute"/>
            <person name="Lucas S."/>
            <person name="Han J."/>
            <person name="Cheng J.-F."/>
            <person name="Goodwin L."/>
            <person name="Pitluck S."/>
            <person name="Peters L."/>
            <person name="Teshima H."/>
            <person name="Detter J.C."/>
            <person name="Han C."/>
            <person name="Tapia R."/>
            <person name="Land M."/>
            <person name="Hauser L."/>
            <person name="Kyrpides N."/>
            <person name="Kozubal M."/>
            <person name="Macur R.E."/>
            <person name="Jay Z."/>
            <person name="Inskeep W."/>
            <person name="Woyke T."/>
        </authorList>
    </citation>
    <scope>NUCLEOTIDE SEQUENCE [LARGE SCALE GENOMIC DNA]</scope>
    <source>
        <strain evidence="2 3">MK1</strain>
    </source>
</reference>
<evidence type="ECO:0000313" key="2">
    <source>
        <dbReference type="EMBL" id="EHP69387.1"/>
    </source>
</evidence>
<keyword evidence="1" id="KW-0472">Membrane</keyword>
<protein>
    <submittedName>
        <fullName evidence="2">Uncharacterized protein</fullName>
    </submittedName>
</protein>
<dbReference type="EMBL" id="JH597768">
    <property type="protein sequence ID" value="EHP69387.1"/>
    <property type="molecule type" value="Genomic_DNA"/>
</dbReference>
<dbReference type="AlphaFoldDB" id="H2C6G0"/>
<keyword evidence="1" id="KW-1133">Transmembrane helix</keyword>
<dbReference type="OrthoDB" id="34421at2157"/>
<evidence type="ECO:0000313" key="3">
    <source>
        <dbReference type="Proteomes" id="UP000003980"/>
    </source>
</evidence>
<feature type="transmembrane region" description="Helical" evidence="1">
    <location>
        <begin position="6"/>
        <end position="28"/>
    </location>
</feature>
<dbReference type="STRING" id="671065.MetMK1DRAFT_00021380"/>
<dbReference type="RefSeq" id="WP_009073397.1">
    <property type="nucleotide sequence ID" value="NZ_JH597768.1"/>
</dbReference>
<sequence>MPSVVVNLMIIVATIVLALAIFEVYSVYMSSYTLTFLQQENVIGLSKLVGASVSQVSFYGIPPSYNYFNVSYIIWIKSPSPKVTIIPFVISPQLNPFYALPNGNQNAALFYSTTNGYNLVTRFQFNNNVYLPQQGQLLGKVNSYAFNITPDQTYIISAKVKPGQVIIIWILYYFSGKWYRLDYTYLNPTNSGIGVYALSSSGLYDTNSPTLTGFPQPHISISQTGFQVGLWFSPISNATTQSIILNATLGPTGSQGNSQKTFSIVIYQLGYNLYLSIMQGSITTFHTLLYSLNQNTFYFLNFTSGSQANLAGKLNISIYSYSGKILNYTRNPLSLPSEINGYTLNVTFGSPLLTDVITQAFFETLKNGLTSFYNVSSVMLKDGYLYNNTYNYTWIFAHSKSLYAIGYWYFIYQSSNPPSQIYGLLWVRGNTTPYYIPEIGKNTYVIL</sequence>
<dbReference type="Proteomes" id="UP000003980">
    <property type="component" value="Unassembled WGS sequence"/>
</dbReference>
<organism evidence="2 3">
    <name type="scientific">Metallosphaera yellowstonensis MK1</name>
    <dbReference type="NCBI Taxonomy" id="671065"/>
    <lineage>
        <taxon>Archaea</taxon>
        <taxon>Thermoproteota</taxon>
        <taxon>Thermoprotei</taxon>
        <taxon>Sulfolobales</taxon>
        <taxon>Sulfolobaceae</taxon>
        <taxon>Metallosphaera</taxon>
    </lineage>
</organism>
<proteinExistence type="predicted"/>